<reference evidence="2 3" key="1">
    <citation type="submission" date="2024-07" db="EMBL/GenBank/DDBJ databases">
        <authorList>
            <person name="Lee S."/>
            <person name="Kang M."/>
        </authorList>
    </citation>
    <scope>NUCLEOTIDE SEQUENCE [LARGE SCALE GENOMIC DNA]</scope>
    <source>
        <strain evidence="2 3">DS6</strain>
    </source>
</reference>
<feature type="transmembrane region" description="Helical" evidence="1">
    <location>
        <begin position="116"/>
        <end position="137"/>
    </location>
</feature>
<evidence type="ECO:0008006" key="4">
    <source>
        <dbReference type="Google" id="ProtNLM"/>
    </source>
</evidence>
<keyword evidence="1" id="KW-0812">Transmembrane</keyword>
<feature type="transmembrane region" description="Helical" evidence="1">
    <location>
        <begin position="46"/>
        <end position="68"/>
    </location>
</feature>
<organism evidence="2 3">
    <name type="scientific">Nocardioides eburneus</name>
    <dbReference type="NCBI Taxonomy" id="3231482"/>
    <lineage>
        <taxon>Bacteria</taxon>
        <taxon>Bacillati</taxon>
        <taxon>Actinomycetota</taxon>
        <taxon>Actinomycetes</taxon>
        <taxon>Propionibacteriales</taxon>
        <taxon>Nocardioidaceae</taxon>
        <taxon>Nocardioides</taxon>
    </lineage>
</organism>
<name>A0ABV3SX47_9ACTN</name>
<dbReference type="RefSeq" id="WP_367991830.1">
    <property type="nucleotide sequence ID" value="NZ_JBFPJR010000006.1"/>
</dbReference>
<accession>A0ABV3SX47</accession>
<keyword evidence="3" id="KW-1185">Reference proteome</keyword>
<feature type="transmembrane region" description="Helical" evidence="1">
    <location>
        <begin position="80"/>
        <end position="104"/>
    </location>
</feature>
<feature type="transmembrane region" description="Helical" evidence="1">
    <location>
        <begin position="16"/>
        <end position="34"/>
    </location>
</feature>
<gene>
    <name evidence="2" type="ORF">AB3X52_04800</name>
</gene>
<evidence type="ECO:0000313" key="2">
    <source>
        <dbReference type="EMBL" id="MEX0426932.1"/>
    </source>
</evidence>
<evidence type="ECO:0000313" key="3">
    <source>
        <dbReference type="Proteomes" id="UP001556631"/>
    </source>
</evidence>
<proteinExistence type="predicted"/>
<dbReference type="Proteomes" id="UP001556631">
    <property type="component" value="Unassembled WGS sequence"/>
</dbReference>
<comment type="caution">
    <text evidence="2">The sequence shown here is derived from an EMBL/GenBank/DDBJ whole genome shotgun (WGS) entry which is preliminary data.</text>
</comment>
<keyword evidence="1" id="KW-0472">Membrane</keyword>
<evidence type="ECO:0000256" key="1">
    <source>
        <dbReference type="SAM" id="Phobius"/>
    </source>
</evidence>
<protein>
    <recommendedName>
        <fullName evidence="4">MFS transporter</fullName>
    </recommendedName>
</protein>
<keyword evidence="1" id="KW-1133">Transmembrane helix</keyword>
<sequence>MAAPTHAVPEARPNELVPYAAAGLVGAALVIVLGNTNVDAGEDGGLGPALITGVGCVVLAALLFALVLRRFSGTRTQIVLMVLTILSLVVFWSGATPVLGAAAAAAARRPSGSFTVAGWVAIAAAAIAVVWSVVAHFM</sequence>
<dbReference type="EMBL" id="JBFPJR010000006">
    <property type="protein sequence ID" value="MEX0426932.1"/>
    <property type="molecule type" value="Genomic_DNA"/>
</dbReference>